<reference evidence="1 2" key="1">
    <citation type="journal article" date="2016" name="Nat. Commun.">
        <title>Thousands of microbial genomes shed light on interconnected biogeochemical processes in an aquifer system.</title>
        <authorList>
            <person name="Anantharaman K."/>
            <person name="Brown C.T."/>
            <person name="Hug L.A."/>
            <person name="Sharon I."/>
            <person name="Castelle C.J."/>
            <person name="Probst A.J."/>
            <person name="Thomas B.C."/>
            <person name="Singh A."/>
            <person name="Wilkins M.J."/>
            <person name="Karaoz U."/>
            <person name="Brodie E.L."/>
            <person name="Williams K.H."/>
            <person name="Hubbard S.S."/>
            <person name="Banfield J.F."/>
        </authorList>
    </citation>
    <scope>NUCLEOTIDE SEQUENCE [LARGE SCALE GENOMIC DNA]</scope>
</reference>
<accession>A0A1F5Z2X7</accession>
<dbReference type="PANTHER" id="PTHR43861">
    <property type="entry name" value="TRANS-ACONITATE 2-METHYLTRANSFERASE-RELATED"/>
    <property type="match status" value="1"/>
</dbReference>
<dbReference type="EMBL" id="MFJF01000015">
    <property type="protein sequence ID" value="OGG06462.1"/>
    <property type="molecule type" value="Genomic_DNA"/>
</dbReference>
<dbReference type="InterPro" id="IPR029063">
    <property type="entry name" value="SAM-dependent_MTases_sf"/>
</dbReference>
<dbReference type="Pfam" id="PF13489">
    <property type="entry name" value="Methyltransf_23"/>
    <property type="match status" value="1"/>
</dbReference>
<dbReference type="CDD" id="cd02440">
    <property type="entry name" value="AdoMet_MTases"/>
    <property type="match status" value="1"/>
</dbReference>
<dbReference type="PANTHER" id="PTHR43861:SF6">
    <property type="entry name" value="METHYLTRANSFERASE TYPE 11"/>
    <property type="match status" value="1"/>
</dbReference>
<dbReference type="Proteomes" id="UP000177354">
    <property type="component" value="Unassembled WGS sequence"/>
</dbReference>
<protein>
    <recommendedName>
        <fullName evidence="3">Methyltransferase domain-containing protein</fullName>
    </recommendedName>
</protein>
<dbReference type="SUPFAM" id="SSF53335">
    <property type="entry name" value="S-adenosyl-L-methionine-dependent methyltransferases"/>
    <property type="match status" value="1"/>
</dbReference>
<evidence type="ECO:0000313" key="2">
    <source>
        <dbReference type="Proteomes" id="UP000177354"/>
    </source>
</evidence>
<proteinExistence type="predicted"/>
<comment type="caution">
    <text evidence="1">The sequence shown here is derived from an EMBL/GenBank/DDBJ whole genome shotgun (WGS) entry which is preliminary data.</text>
</comment>
<dbReference type="Gene3D" id="3.40.50.150">
    <property type="entry name" value="Vaccinia Virus protein VP39"/>
    <property type="match status" value="1"/>
</dbReference>
<dbReference type="AlphaFoldDB" id="A0A1F5Z2X7"/>
<sequence length="234" mass="26478">MILKLDRIAGKYSEEKGFEKVITSYKIREIIKFIKGPDVLDLGCGEGIITRAIASLNFHVVAVDGSKLKLQKAKKNISNNNVKFIHSFFENFDPPVKFNSIVMSNILEHVNKPDKLLTRAKSWLKHDGRIIATVPNADSLNRLLGLKMGVISGKKELTAEDKHKGHRRVYDMKSLKTDFKSAGFKVKFMGGIFLKPLPHKYMEKIGDENIYEGLYKLRLEYPNLCSSLIAVALK</sequence>
<name>A0A1F5Z2X7_9BACT</name>
<evidence type="ECO:0008006" key="3">
    <source>
        <dbReference type="Google" id="ProtNLM"/>
    </source>
</evidence>
<gene>
    <name evidence="1" type="ORF">A2777_05785</name>
</gene>
<organism evidence="1 2">
    <name type="scientific">Candidatus Gottesmanbacteria bacterium RIFCSPHIGHO2_01_FULL_40_15</name>
    <dbReference type="NCBI Taxonomy" id="1798376"/>
    <lineage>
        <taxon>Bacteria</taxon>
        <taxon>Candidatus Gottesmaniibacteriota</taxon>
    </lineage>
</organism>
<evidence type="ECO:0000313" key="1">
    <source>
        <dbReference type="EMBL" id="OGG06462.1"/>
    </source>
</evidence>